<accession>A0A9Q1JSF8</accession>
<keyword evidence="3" id="KW-1185">Reference proteome</keyword>
<comment type="caution">
    <text evidence="2">The sequence shown here is derived from an EMBL/GenBank/DDBJ whole genome shotgun (WGS) entry which is preliminary data.</text>
</comment>
<dbReference type="AlphaFoldDB" id="A0A9Q1JSF8"/>
<sequence>MKYQDHSTVMIMLMTRRRDQLAHARYQSLEFAARLRVVKLELEKDQTRTKQSKVNSSWLKAAKNKMIKPFGSWISTCRKTVVDFVYTNSLLETIREVSPDVRAPSYELSDIYLPEDDPQPKWTPPFRYSVDQQPQDIHCSECESERHLSPSSSHDRSEGGGGGKGGGYDTYGGVLNNYGYSLTYTNCPPPIRHPDNPPIINQGTINYRDHHYYRQTFYSGDSTSSDQSWIDSTASSIFYPPQESYGVNQNNNDTYQEPPHMDLYTIYNKIARVFYLLWTS</sequence>
<protein>
    <submittedName>
        <fullName evidence="2">Uncharacterized protein</fullName>
    </submittedName>
</protein>
<dbReference type="OrthoDB" id="1000497at2759"/>
<evidence type="ECO:0000313" key="3">
    <source>
        <dbReference type="Proteomes" id="UP001153076"/>
    </source>
</evidence>
<evidence type="ECO:0000256" key="1">
    <source>
        <dbReference type="SAM" id="MobiDB-lite"/>
    </source>
</evidence>
<dbReference type="Proteomes" id="UP001153076">
    <property type="component" value="Unassembled WGS sequence"/>
</dbReference>
<organism evidence="2 3">
    <name type="scientific">Carnegiea gigantea</name>
    <dbReference type="NCBI Taxonomy" id="171969"/>
    <lineage>
        <taxon>Eukaryota</taxon>
        <taxon>Viridiplantae</taxon>
        <taxon>Streptophyta</taxon>
        <taxon>Embryophyta</taxon>
        <taxon>Tracheophyta</taxon>
        <taxon>Spermatophyta</taxon>
        <taxon>Magnoliopsida</taxon>
        <taxon>eudicotyledons</taxon>
        <taxon>Gunneridae</taxon>
        <taxon>Pentapetalae</taxon>
        <taxon>Caryophyllales</taxon>
        <taxon>Cactineae</taxon>
        <taxon>Cactaceae</taxon>
        <taxon>Cactoideae</taxon>
        <taxon>Echinocereeae</taxon>
        <taxon>Carnegiea</taxon>
    </lineage>
</organism>
<feature type="compositionally biased region" description="Basic and acidic residues" evidence="1">
    <location>
        <begin position="140"/>
        <end position="158"/>
    </location>
</feature>
<dbReference type="EMBL" id="JAKOGI010000832">
    <property type="protein sequence ID" value="KAJ8430037.1"/>
    <property type="molecule type" value="Genomic_DNA"/>
</dbReference>
<gene>
    <name evidence="2" type="ORF">Cgig2_016822</name>
</gene>
<name>A0A9Q1JSF8_9CARY</name>
<feature type="region of interest" description="Disordered" evidence="1">
    <location>
        <begin position="140"/>
        <end position="167"/>
    </location>
</feature>
<proteinExistence type="predicted"/>
<evidence type="ECO:0000313" key="2">
    <source>
        <dbReference type="EMBL" id="KAJ8430037.1"/>
    </source>
</evidence>
<reference evidence="2" key="1">
    <citation type="submission" date="2022-04" db="EMBL/GenBank/DDBJ databases">
        <title>Carnegiea gigantea Genome sequencing and assembly v2.</title>
        <authorList>
            <person name="Copetti D."/>
            <person name="Sanderson M.J."/>
            <person name="Burquez A."/>
            <person name="Wojciechowski M.F."/>
        </authorList>
    </citation>
    <scope>NUCLEOTIDE SEQUENCE</scope>
    <source>
        <strain evidence="2">SGP5-SGP5p</strain>
        <tissue evidence="2">Aerial part</tissue>
    </source>
</reference>